<name>A0A8J7DUY7_9CYAN</name>
<keyword evidence="3" id="KW-0234">DNA repair</keyword>
<organism evidence="6 7">
    <name type="scientific">Lusitaniella coriacea LEGE 07157</name>
    <dbReference type="NCBI Taxonomy" id="945747"/>
    <lineage>
        <taxon>Bacteria</taxon>
        <taxon>Bacillati</taxon>
        <taxon>Cyanobacteriota</taxon>
        <taxon>Cyanophyceae</taxon>
        <taxon>Spirulinales</taxon>
        <taxon>Lusitaniellaceae</taxon>
        <taxon>Lusitaniella</taxon>
    </lineage>
</organism>
<dbReference type="GO" id="GO:0004386">
    <property type="term" value="F:helicase activity"/>
    <property type="evidence" value="ECO:0007669"/>
    <property type="project" value="UniProtKB-KW"/>
</dbReference>
<keyword evidence="2" id="KW-0378">Hydrolase</keyword>
<keyword evidence="2" id="KW-0347">Helicase</keyword>
<dbReference type="Pfam" id="PF12705">
    <property type="entry name" value="PDDEXK_1"/>
    <property type="match status" value="1"/>
</dbReference>
<evidence type="ECO:0000256" key="2">
    <source>
        <dbReference type="ARBA" id="ARBA00022806"/>
    </source>
</evidence>
<dbReference type="InterPro" id="IPR011604">
    <property type="entry name" value="PDDEXK-like_dom_sf"/>
</dbReference>
<dbReference type="Gene3D" id="3.90.320.10">
    <property type="match status" value="1"/>
</dbReference>
<protein>
    <submittedName>
        <fullName evidence="6">PD-(D/E)XK nuclease family protein</fullName>
    </submittedName>
</protein>
<feature type="coiled-coil region" evidence="4">
    <location>
        <begin position="191"/>
        <end position="218"/>
    </location>
</feature>
<proteinExistence type="predicted"/>
<evidence type="ECO:0000313" key="7">
    <source>
        <dbReference type="Proteomes" id="UP000654482"/>
    </source>
</evidence>
<keyword evidence="7" id="KW-1185">Reference proteome</keyword>
<evidence type="ECO:0000313" key="6">
    <source>
        <dbReference type="EMBL" id="MBE9115175.1"/>
    </source>
</evidence>
<evidence type="ECO:0000256" key="3">
    <source>
        <dbReference type="ARBA" id="ARBA00023204"/>
    </source>
</evidence>
<dbReference type="Proteomes" id="UP000654482">
    <property type="component" value="Unassembled WGS sequence"/>
</dbReference>
<comment type="caution">
    <text evidence="6">The sequence shown here is derived from an EMBL/GenBank/DDBJ whole genome shotgun (WGS) entry which is preliminary data.</text>
</comment>
<dbReference type="AlphaFoldDB" id="A0A8J7DUY7"/>
<dbReference type="RefSeq" id="WP_194028263.1">
    <property type="nucleotide sequence ID" value="NZ_JADEWZ010000005.1"/>
</dbReference>
<dbReference type="InterPro" id="IPR038726">
    <property type="entry name" value="PDDEXK_AddAB-type"/>
</dbReference>
<keyword evidence="1" id="KW-0227">DNA damage</keyword>
<dbReference type="EMBL" id="JADEWZ010000005">
    <property type="protein sequence ID" value="MBE9115175.1"/>
    <property type="molecule type" value="Genomic_DNA"/>
</dbReference>
<reference evidence="6" key="1">
    <citation type="submission" date="2020-10" db="EMBL/GenBank/DDBJ databases">
        <authorList>
            <person name="Castelo-Branco R."/>
            <person name="Eusebio N."/>
            <person name="Adriana R."/>
            <person name="Vieira A."/>
            <person name="Brugerolle De Fraissinette N."/>
            <person name="Rezende De Castro R."/>
            <person name="Schneider M.P."/>
            <person name="Vasconcelos V."/>
            <person name="Leao P.N."/>
        </authorList>
    </citation>
    <scope>NUCLEOTIDE SEQUENCE</scope>
    <source>
        <strain evidence="6">LEGE 07157</strain>
    </source>
</reference>
<evidence type="ECO:0000256" key="1">
    <source>
        <dbReference type="ARBA" id="ARBA00022763"/>
    </source>
</evidence>
<gene>
    <name evidence="6" type="ORF">IQ249_04605</name>
</gene>
<dbReference type="GO" id="GO:0006281">
    <property type="term" value="P:DNA repair"/>
    <property type="evidence" value="ECO:0007669"/>
    <property type="project" value="UniProtKB-KW"/>
</dbReference>
<keyword evidence="2" id="KW-0067">ATP-binding</keyword>
<evidence type="ECO:0000256" key="4">
    <source>
        <dbReference type="SAM" id="Coils"/>
    </source>
</evidence>
<sequence>MHNSNRSFFIRLSQGHLNLLEACPRKFQHIFFDRLSSPTTPEQQERMAWGDRFHRLMQQRELGLPVDALLNESDPLQHSTLALVRAAPEIFAAKSDRWREAEHYRTLQFQGSLFTVIYDLLIQDDRAAQILDWKTYPLPGNRVKIAANWQTRLYLFVLGETTAYLTEQLSMTYWFVKLPEQPKSLTFSYSRQQHEQTKQDLSELLERLEGYIQDYRDRALPFPQVPEAKGECRFCPFNRRCGRGETQQNTAEIQDWQASIAEIEEVAL</sequence>
<evidence type="ECO:0000259" key="5">
    <source>
        <dbReference type="Pfam" id="PF12705"/>
    </source>
</evidence>
<keyword evidence="2" id="KW-0547">Nucleotide-binding</keyword>
<keyword evidence="4" id="KW-0175">Coiled coil</keyword>
<accession>A0A8J7DUY7</accession>
<feature type="domain" description="PD-(D/E)XK endonuclease-like" evidence="5">
    <location>
        <begin position="11"/>
        <end position="241"/>
    </location>
</feature>